<proteinExistence type="predicted"/>
<evidence type="ECO:0000313" key="5">
    <source>
        <dbReference type="Proteomes" id="UP000070544"/>
    </source>
</evidence>
<dbReference type="CDD" id="cd00118">
    <property type="entry name" value="LysM"/>
    <property type="match status" value="2"/>
</dbReference>
<dbReference type="PROSITE" id="PS51782">
    <property type="entry name" value="LYSM"/>
    <property type="match status" value="2"/>
</dbReference>
<evidence type="ECO:0000256" key="1">
    <source>
        <dbReference type="ARBA" id="ARBA00022669"/>
    </source>
</evidence>
<feature type="domain" description="LysM" evidence="3">
    <location>
        <begin position="3"/>
        <end position="47"/>
    </location>
</feature>
<dbReference type="InterPro" id="IPR052210">
    <property type="entry name" value="LysM1-like"/>
</dbReference>
<dbReference type="PANTHER" id="PTHR34997">
    <property type="entry name" value="AM15"/>
    <property type="match status" value="1"/>
</dbReference>
<dbReference type="Proteomes" id="UP000070544">
    <property type="component" value="Unassembled WGS sequence"/>
</dbReference>
<dbReference type="SUPFAM" id="SSF54106">
    <property type="entry name" value="LysM domain"/>
    <property type="match status" value="2"/>
</dbReference>
<dbReference type="AlphaFoldDB" id="A0A138ZXI2"/>
<dbReference type="InterPro" id="IPR018392">
    <property type="entry name" value="LysM"/>
</dbReference>
<keyword evidence="5" id="KW-1185">Reference proteome</keyword>
<dbReference type="SMART" id="SM00257">
    <property type="entry name" value="LysM"/>
    <property type="match status" value="2"/>
</dbReference>
<reference evidence="4 5" key="1">
    <citation type="journal article" date="2015" name="Genome Biol. Evol.">
        <title>Phylogenomic analyses indicate that early fungi evolved digesting cell walls of algal ancestors of land plants.</title>
        <authorList>
            <person name="Chang Y."/>
            <person name="Wang S."/>
            <person name="Sekimoto S."/>
            <person name="Aerts A.L."/>
            <person name="Choi C."/>
            <person name="Clum A."/>
            <person name="LaButti K.M."/>
            <person name="Lindquist E.A."/>
            <person name="Yee Ngan C."/>
            <person name="Ohm R.A."/>
            <person name="Salamov A.A."/>
            <person name="Grigoriev I.V."/>
            <person name="Spatafora J.W."/>
            <person name="Berbee M.L."/>
        </authorList>
    </citation>
    <scope>NUCLEOTIDE SEQUENCE [LARGE SCALE GENOMIC DNA]</scope>
    <source>
        <strain evidence="4 5">JEL478</strain>
    </source>
</reference>
<feature type="domain" description="LysM" evidence="3">
    <location>
        <begin position="53"/>
        <end position="97"/>
    </location>
</feature>
<accession>A0A138ZXI2</accession>
<dbReference type="InterPro" id="IPR036779">
    <property type="entry name" value="LysM_dom_sf"/>
</dbReference>
<dbReference type="OrthoDB" id="2133993at2759"/>
<evidence type="ECO:0000256" key="2">
    <source>
        <dbReference type="ARBA" id="ARBA00023026"/>
    </source>
</evidence>
<gene>
    <name evidence="4" type="ORF">M427DRAFT_105803</name>
</gene>
<keyword evidence="2" id="KW-0843">Virulence</keyword>
<dbReference type="PANTHER" id="PTHR34997:SF1">
    <property type="entry name" value="PEPTIDOGLYCAN-BINDING LYSIN DOMAIN"/>
    <property type="match status" value="1"/>
</dbReference>
<dbReference type="Gene3D" id="3.10.350.10">
    <property type="entry name" value="LysM domain"/>
    <property type="match status" value="2"/>
</dbReference>
<dbReference type="GO" id="GO:0008061">
    <property type="term" value="F:chitin binding"/>
    <property type="evidence" value="ECO:0007669"/>
    <property type="project" value="UniProtKB-KW"/>
</dbReference>
<sequence length="119" mass="12424">CSRTKTVAAGDLCYTIALQFGLSLQQLAAMNPSLSCSNLQIGQVICVVGGCQNSYSVVAGDYCYSIAQKQGISVAQLQNANPGLNCASLQIGAVLITIFECKCDHNSPPRLILVGTLLA</sequence>
<name>A0A138ZXI2_GONPJ</name>
<feature type="non-terminal residue" evidence="4">
    <location>
        <position position="1"/>
    </location>
</feature>
<evidence type="ECO:0000259" key="3">
    <source>
        <dbReference type="PROSITE" id="PS51782"/>
    </source>
</evidence>
<evidence type="ECO:0000313" key="4">
    <source>
        <dbReference type="EMBL" id="KXS09210.1"/>
    </source>
</evidence>
<protein>
    <recommendedName>
        <fullName evidence="3">LysM domain-containing protein</fullName>
    </recommendedName>
</protein>
<dbReference type="EMBL" id="KQ965881">
    <property type="protein sequence ID" value="KXS09210.1"/>
    <property type="molecule type" value="Genomic_DNA"/>
</dbReference>
<dbReference type="STRING" id="1344416.A0A138ZXI2"/>
<dbReference type="Pfam" id="PF01476">
    <property type="entry name" value="LysM"/>
    <property type="match status" value="2"/>
</dbReference>
<keyword evidence="1" id="KW-0147">Chitin-binding</keyword>
<organism evidence="4 5">
    <name type="scientific">Gonapodya prolifera (strain JEL478)</name>
    <name type="common">Monoblepharis prolifera</name>
    <dbReference type="NCBI Taxonomy" id="1344416"/>
    <lineage>
        <taxon>Eukaryota</taxon>
        <taxon>Fungi</taxon>
        <taxon>Fungi incertae sedis</taxon>
        <taxon>Chytridiomycota</taxon>
        <taxon>Chytridiomycota incertae sedis</taxon>
        <taxon>Monoblepharidomycetes</taxon>
        <taxon>Monoblepharidales</taxon>
        <taxon>Gonapodyaceae</taxon>
        <taxon>Gonapodya</taxon>
    </lineage>
</organism>